<dbReference type="InterPro" id="IPR000594">
    <property type="entry name" value="ThiF_NAD_FAD-bd"/>
</dbReference>
<dbReference type="GO" id="GO:0061504">
    <property type="term" value="P:cyclic threonylcarbamoyladenosine biosynthetic process"/>
    <property type="evidence" value="ECO:0007669"/>
    <property type="project" value="TreeGrafter"/>
</dbReference>
<keyword evidence="3" id="KW-1185">Reference proteome</keyword>
<feature type="domain" description="THIF-type NAD/FAD binding fold" evidence="1">
    <location>
        <begin position="6"/>
        <end position="235"/>
    </location>
</feature>
<comment type="caution">
    <text evidence="2">The sequence shown here is derived from an EMBL/GenBank/DDBJ whole genome shotgun (WGS) entry which is preliminary data.</text>
</comment>
<proteinExistence type="predicted"/>
<dbReference type="GO" id="GO:0008641">
    <property type="term" value="F:ubiquitin-like modifier activating enzyme activity"/>
    <property type="evidence" value="ECO:0007669"/>
    <property type="project" value="InterPro"/>
</dbReference>
<evidence type="ECO:0000259" key="1">
    <source>
        <dbReference type="Pfam" id="PF00899"/>
    </source>
</evidence>
<dbReference type="SUPFAM" id="SSF69572">
    <property type="entry name" value="Activating enzymes of the ubiquitin-like proteins"/>
    <property type="match status" value="1"/>
</dbReference>
<dbReference type="RefSeq" id="WP_109625666.1">
    <property type="nucleotide sequence ID" value="NZ_JANKBI010000002.1"/>
</dbReference>
<evidence type="ECO:0000313" key="3">
    <source>
        <dbReference type="Proteomes" id="UP000245412"/>
    </source>
</evidence>
<protein>
    <submittedName>
        <fullName evidence="2">tRNA A37 threonylcarbamoyladenosine dehydratase</fullName>
    </submittedName>
</protein>
<dbReference type="EMBL" id="QGGY01000003">
    <property type="protein sequence ID" value="PWJ77578.1"/>
    <property type="molecule type" value="Genomic_DNA"/>
</dbReference>
<dbReference type="Pfam" id="PF00899">
    <property type="entry name" value="ThiF"/>
    <property type="match status" value="1"/>
</dbReference>
<reference evidence="2 3" key="1">
    <citation type="submission" date="2018-05" db="EMBL/GenBank/DDBJ databases">
        <authorList>
            <person name="Goeker M."/>
            <person name="Huntemann M."/>
            <person name="Clum A."/>
            <person name="Pillay M."/>
            <person name="Palaniappan K."/>
            <person name="Varghese N."/>
            <person name="Mikhailova N."/>
            <person name="Stamatis D."/>
            <person name="Reddy T."/>
            <person name="Daum C."/>
            <person name="Shapiro N."/>
            <person name="Ivanova N."/>
            <person name="Kyrpides N."/>
            <person name="Woyke T."/>
        </authorList>
    </citation>
    <scope>NUCLEOTIDE SEQUENCE [LARGE SCALE GENOMIC DNA]</scope>
    <source>
        <strain evidence="2 3">DSM 26524</strain>
    </source>
</reference>
<accession>A0AB73T7D6</accession>
<dbReference type="CDD" id="cd00755">
    <property type="entry name" value="YgdL_like"/>
    <property type="match status" value="1"/>
</dbReference>
<dbReference type="PANTHER" id="PTHR43267:SF1">
    <property type="entry name" value="TRNA THREONYLCARBAMOYLADENOSINE DEHYDRATASE"/>
    <property type="match status" value="1"/>
</dbReference>
<gene>
    <name evidence="2" type="ORF">C7383_103425</name>
</gene>
<dbReference type="InterPro" id="IPR035985">
    <property type="entry name" value="Ubiquitin-activating_enz"/>
</dbReference>
<name>A0AB73T7D6_9FIRM</name>
<dbReference type="GO" id="GO:0061503">
    <property type="term" value="F:tRNA threonylcarbamoyladenosine dehydratase"/>
    <property type="evidence" value="ECO:0007669"/>
    <property type="project" value="TreeGrafter"/>
</dbReference>
<dbReference type="AlphaFoldDB" id="A0AB73T7D6"/>
<dbReference type="Proteomes" id="UP000245412">
    <property type="component" value="Unassembled WGS sequence"/>
</dbReference>
<dbReference type="PANTHER" id="PTHR43267">
    <property type="entry name" value="TRNA THREONYLCARBAMOYLADENOSINE DEHYDRATASE"/>
    <property type="match status" value="1"/>
</dbReference>
<organism evidence="2 3">
    <name type="scientific">Murimonas intestini</name>
    <dbReference type="NCBI Taxonomy" id="1337051"/>
    <lineage>
        <taxon>Bacteria</taxon>
        <taxon>Bacillati</taxon>
        <taxon>Bacillota</taxon>
        <taxon>Clostridia</taxon>
        <taxon>Lachnospirales</taxon>
        <taxon>Lachnospiraceae</taxon>
        <taxon>Murimonas</taxon>
    </lineage>
</organism>
<dbReference type="InterPro" id="IPR045886">
    <property type="entry name" value="ThiF/MoeB/HesA"/>
</dbReference>
<dbReference type="Gene3D" id="3.40.50.720">
    <property type="entry name" value="NAD(P)-binding Rossmann-like Domain"/>
    <property type="match status" value="1"/>
</dbReference>
<evidence type="ECO:0000313" key="2">
    <source>
        <dbReference type="EMBL" id="PWJ77578.1"/>
    </source>
</evidence>
<sequence length="235" mass="25448">MSEQLMRTELLLGSEGIEKLQNSKVAVFGIGGVGGYVTEALARSGVGALDLFDSDKVSESNINRQIIALHSTVGRYKVDVMKERIADINPDIQVRANRCFFLPENAGDYDLTIYDYIVDAVDTVTAKLELAVRADAAGVPIISSMGAGNKLEPSMFEVADIYKTSVCPLAKVMRKELKARGIRKLKVVYSRELPKTPRILINDGRKRAVPGSVAFVPSAAGLVIAGEVIKDLTGY</sequence>